<dbReference type="EMBL" id="CACVAV010000032">
    <property type="protein sequence ID" value="CAA6801998.1"/>
    <property type="molecule type" value="Genomic_DNA"/>
</dbReference>
<evidence type="ECO:0000313" key="2">
    <source>
        <dbReference type="EMBL" id="CAA6801998.1"/>
    </source>
</evidence>
<accession>A0A6S6SGS7</accession>
<protein>
    <submittedName>
        <fullName evidence="2">Uncharacterized protein</fullName>
    </submittedName>
</protein>
<name>A0A6S6SGS7_9GAMM</name>
<evidence type="ECO:0000256" key="1">
    <source>
        <dbReference type="SAM" id="MobiDB-lite"/>
    </source>
</evidence>
<organism evidence="2">
    <name type="scientific">uncultured Thiotrichaceae bacterium</name>
    <dbReference type="NCBI Taxonomy" id="298394"/>
    <lineage>
        <taxon>Bacteria</taxon>
        <taxon>Pseudomonadati</taxon>
        <taxon>Pseudomonadota</taxon>
        <taxon>Gammaproteobacteria</taxon>
        <taxon>Thiotrichales</taxon>
        <taxon>Thiotrichaceae</taxon>
        <taxon>environmental samples</taxon>
    </lineage>
</organism>
<feature type="region of interest" description="Disordered" evidence="1">
    <location>
        <begin position="40"/>
        <end position="59"/>
    </location>
</feature>
<gene>
    <name evidence="2" type="ORF">HELGO_WM70538</name>
</gene>
<feature type="non-terminal residue" evidence="2">
    <location>
        <position position="59"/>
    </location>
</feature>
<reference evidence="2" key="1">
    <citation type="submission" date="2020-01" db="EMBL/GenBank/DDBJ databases">
        <authorList>
            <person name="Meier V. D."/>
            <person name="Meier V D."/>
        </authorList>
    </citation>
    <scope>NUCLEOTIDE SEQUENCE</scope>
    <source>
        <strain evidence="2">HLG_WM_MAG_08</strain>
    </source>
</reference>
<dbReference type="AlphaFoldDB" id="A0A6S6SGS7"/>
<sequence length="59" mass="6570">MKFKTLLVLLLAGLWGTGSWWWYTCKIKGLCQPDQSSLAQTQNNAQATDPDKAAQLVET</sequence>
<proteinExistence type="predicted"/>